<reference evidence="3" key="1">
    <citation type="journal article" date="2015" name="Nature">
        <title>Complex archaea that bridge the gap between prokaryotes and eukaryotes.</title>
        <authorList>
            <person name="Spang A."/>
            <person name="Saw J.H."/>
            <person name="Jorgensen S.L."/>
            <person name="Zaremba-Niedzwiedzka K."/>
            <person name="Martijn J."/>
            <person name="Lind A.E."/>
            <person name="van Eijk R."/>
            <person name="Schleper C."/>
            <person name="Guy L."/>
            <person name="Ettema T.J."/>
        </authorList>
    </citation>
    <scope>NUCLEOTIDE SEQUENCE</scope>
</reference>
<keyword evidence="2" id="KW-0456">Lyase</keyword>
<accession>A0A0F9WZH9</accession>
<dbReference type="SUPFAM" id="SSF52096">
    <property type="entry name" value="ClpP/crotonase"/>
    <property type="match status" value="1"/>
</dbReference>
<dbReference type="GO" id="GO:0016829">
    <property type="term" value="F:lyase activity"/>
    <property type="evidence" value="ECO:0007669"/>
    <property type="project" value="UniProtKB-KW"/>
</dbReference>
<organism evidence="3">
    <name type="scientific">marine sediment metagenome</name>
    <dbReference type="NCBI Taxonomy" id="412755"/>
    <lineage>
        <taxon>unclassified sequences</taxon>
        <taxon>metagenomes</taxon>
        <taxon>ecological metagenomes</taxon>
    </lineage>
</organism>
<dbReference type="Pfam" id="PF00378">
    <property type="entry name" value="ECH_1"/>
    <property type="match status" value="1"/>
</dbReference>
<evidence type="ECO:0000256" key="1">
    <source>
        <dbReference type="ARBA" id="ARBA00005254"/>
    </source>
</evidence>
<dbReference type="Gene3D" id="3.90.226.10">
    <property type="entry name" value="2-enoyl-CoA Hydratase, Chain A, domain 1"/>
    <property type="match status" value="1"/>
</dbReference>
<sequence>MMTSEVLYEEIDGCIALITLNRPEKRNAINVSVSRTLAAHVENTENNRAIRVVVLNGAGATAFSAGADLDDIAAGIGEQIADHAAGMGGLIHAQRRKPWIAAVRGMALGGGAELALACDMIIAGQNASFCLPEVKRGMIAGAAGAYRLARRIAPAIAMELLLTGNRLGADRAATLGLVNRVVVDDEVLGQALVLARQIADNAPLAVSETLLIARQALDFAEPELRAQSTAASQRLAQSEDMQIGIRAFQEKRKPEWSGR</sequence>
<gene>
    <name evidence="3" type="ORF">LCGC14_0213510</name>
</gene>
<dbReference type="PANTHER" id="PTHR11941">
    <property type="entry name" value="ENOYL-COA HYDRATASE-RELATED"/>
    <property type="match status" value="1"/>
</dbReference>
<protein>
    <recommendedName>
        <fullName evidence="4">Enoyl-CoA hydratase</fullName>
    </recommendedName>
</protein>
<comment type="caution">
    <text evidence="3">The sequence shown here is derived from an EMBL/GenBank/DDBJ whole genome shotgun (WGS) entry which is preliminary data.</text>
</comment>
<dbReference type="InterPro" id="IPR029045">
    <property type="entry name" value="ClpP/crotonase-like_dom_sf"/>
</dbReference>
<dbReference type="FunFam" id="3.90.226.10:FF:000009">
    <property type="entry name" value="Carnitinyl-CoA dehydratase"/>
    <property type="match status" value="1"/>
</dbReference>
<dbReference type="CDD" id="cd06558">
    <property type="entry name" value="crotonase-like"/>
    <property type="match status" value="1"/>
</dbReference>
<dbReference type="EMBL" id="LAZR01000099">
    <property type="protein sequence ID" value="KKN91876.1"/>
    <property type="molecule type" value="Genomic_DNA"/>
</dbReference>
<evidence type="ECO:0008006" key="4">
    <source>
        <dbReference type="Google" id="ProtNLM"/>
    </source>
</evidence>
<dbReference type="AlphaFoldDB" id="A0A0F9WZH9"/>
<name>A0A0F9WZH9_9ZZZZ</name>
<dbReference type="PROSITE" id="PS00166">
    <property type="entry name" value="ENOYL_COA_HYDRATASE"/>
    <property type="match status" value="1"/>
</dbReference>
<dbReference type="GO" id="GO:0006635">
    <property type="term" value="P:fatty acid beta-oxidation"/>
    <property type="evidence" value="ECO:0007669"/>
    <property type="project" value="TreeGrafter"/>
</dbReference>
<dbReference type="InterPro" id="IPR014748">
    <property type="entry name" value="Enoyl-CoA_hydra_C"/>
</dbReference>
<evidence type="ECO:0000313" key="3">
    <source>
        <dbReference type="EMBL" id="KKN91876.1"/>
    </source>
</evidence>
<dbReference type="PANTHER" id="PTHR11941:SF54">
    <property type="entry name" value="ENOYL-COA HYDRATASE, MITOCHONDRIAL"/>
    <property type="match status" value="1"/>
</dbReference>
<proteinExistence type="inferred from homology"/>
<comment type="similarity">
    <text evidence="1">Belongs to the enoyl-CoA hydratase/isomerase family.</text>
</comment>
<dbReference type="InterPro" id="IPR001753">
    <property type="entry name" value="Enoyl-CoA_hydra/iso"/>
</dbReference>
<dbReference type="Gene3D" id="1.10.12.10">
    <property type="entry name" value="Lyase 2-enoyl-coa Hydratase, Chain A, domain 2"/>
    <property type="match status" value="1"/>
</dbReference>
<evidence type="ECO:0000256" key="2">
    <source>
        <dbReference type="ARBA" id="ARBA00023239"/>
    </source>
</evidence>
<dbReference type="InterPro" id="IPR018376">
    <property type="entry name" value="Enoyl-CoA_hyd/isom_CS"/>
</dbReference>